<evidence type="ECO:0000256" key="6">
    <source>
        <dbReference type="RuleBase" id="RU003707"/>
    </source>
</evidence>
<dbReference type="InterPro" id="IPR029045">
    <property type="entry name" value="ClpP/crotonase-like_dom_sf"/>
</dbReference>
<evidence type="ECO:0000256" key="4">
    <source>
        <dbReference type="ARBA" id="ARBA00023709"/>
    </source>
</evidence>
<evidence type="ECO:0000313" key="8">
    <source>
        <dbReference type="Proteomes" id="UP000234462"/>
    </source>
</evidence>
<accession>A0A2H1L2U7</accession>
<proteinExistence type="inferred from homology"/>
<gene>
    <name evidence="7" type="ORF">BJEO58_00712</name>
</gene>
<evidence type="ECO:0000256" key="2">
    <source>
        <dbReference type="ARBA" id="ARBA00012076"/>
    </source>
</evidence>
<keyword evidence="3 7" id="KW-0456">Lyase</keyword>
<dbReference type="Pfam" id="PF00378">
    <property type="entry name" value="ECH_1"/>
    <property type="match status" value="1"/>
</dbReference>
<organism evidence="7 8">
    <name type="scientific">Brevibacterium jeotgali</name>
    <dbReference type="NCBI Taxonomy" id="1262550"/>
    <lineage>
        <taxon>Bacteria</taxon>
        <taxon>Bacillati</taxon>
        <taxon>Actinomycetota</taxon>
        <taxon>Actinomycetes</taxon>
        <taxon>Micrococcales</taxon>
        <taxon>Brevibacteriaceae</taxon>
        <taxon>Brevibacterium</taxon>
    </lineage>
</organism>
<dbReference type="InterPro" id="IPR018376">
    <property type="entry name" value="Enoyl-CoA_hyd/isom_CS"/>
</dbReference>
<dbReference type="FunFam" id="1.10.12.10:FF:000001">
    <property type="entry name" value="Probable enoyl-CoA hydratase, mitochondrial"/>
    <property type="match status" value="1"/>
</dbReference>
<sequence>MSEQTNPTPASAAAAGDEVFVQVEDRGGVRVLTLDRPKALNALSVDLVAQLTAALTDAESTDSVRAIVLTGSDKAFCAGADITQIPQMQKAAPLDKLAFDGLFSTIARLNKPTIAAVRGMAFGGGCEIALACDMAIAGESAQFGVPEVKLGVLPGAGGTQRLVHALGKAKAMRMLLTGEPVTATWAESAGLVAEVVADVDVLDTAVGIGETIAGNAPLAVRLTADAARHAEELGLSRGLDLERRNFLLLLGTEDAAEGISAFAERRTADFKGA</sequence>
<dbReference type="PANTHER" id="PTHR11941:SF54">
    <property type="entry name" value="ENOYL-COA HYDRATASE, MITOCHONDRIAL"/>
    <property type="match status" value="1"/>
</dbReference>
<dbReference type="InterPro" id="IPR001753">
    <property type="entry name" value="Enoyl-CoA_hydra/iso"/>
</dbReference>
<dbReference type="Gene3D" id="3.90.226.10">
    <property type="entry name" value="2-enoyl-CoA Hydratase, Chain A, domain 1"/>
    <property type="match status" value="1"/>
</dbReference>
<dbReference type="CDD" id="cd06558">
    <property type="entry name" value="crotonase-like"/>
    <property type="match status" value="1"/>
</dbReference>
<dbReference type="PROSITE" id="PS00166">
    <property type="entry name" value="ENOYL_COA_HYDRATASE"/>
    <property type="match status" value="1"/>
</dbReference>
<protein>
    <recommendedName>
        <fullName evidence="2">enoyl-CoA hydratase</fullName>
        <ecNumber evidence="2">4.2.1.17</ecNumber>
    </recommendedName>
</protein>
<dbReference type="EC" id="4.2.1.17" evidence="2"/>
<evidence type="ECO:0000256" key="5">
    <source>
        <dbReference type="ARBA" id="ARBA00023717"/>
    </source>
</evidence>
<dbReference type="RefSeq" id="WP_219617060.1">
    <property type="nucleotide sequence ID" value="NZ_FXZM01000003.1"/>
</dbReference>
<evidence type="ECO:0000256" key="1">
    <source>
        <dbReference type="ARBA" id="ARBA00005254"/>
    </source>
</evidence>
<dbReference type="Proteomes" id="UP000234462">
    <property type="component" value="Unassembled WGS sequence"/>
</dbReference>
<dbReference type="PANTHER" id="PTHR11941">
    <property type="entry name" value="ENOYL-COA HYDRATASE-RELATED"/>
    <property type="match status" value="1"/>
</dbReference>
<dbReference type="GO" id="GO:0006635">
    <property type="term" value="P:fatty acid beta-oxidation"/>
    <property type="evidence" value="ECO:0007669"/>
    <property type="project" value="TreeGrafter"/>
</dbReference>
<evidence type="ECO:0000256" key="3">
    <source>
        <dbReference type="ARBA" id="ARBA00023239"/>
    </source>
</evidence>
<keyword evidence="8" id="KW-1185">Reference proteome</keyword>
<dbReference type="InterPro" id="IPR014748">
    <property type="entry name" value="Enoyl-CoA_hydra_C"/>
</dbReference>
<dbReference type="Gene3D" id="1.10.12.10">
    <property type="entry name" value="Lyase 2-enoyl-coa Hydratase, Chain A, domain 2"/>
    <property type="match status" value="1"/>
</dbReference>
<dbReference type="SUPFAM" id="SSF52096">
    <property type="entry name" value="ClpP/crotonase"/>
    <property type="match status" value="1"/>
</dbReference>
<comment type="catalytic activity">
    <reaction evidence="4">
        <text>a (3S)-3-hydroxyacyl-CoA = a (2E)-enoyl-CoA + H2O</text>
        <dbReference type="Rhea" id="RHEA:16105"/>
        <dbReference type="ChEBI" id="CHEBI:15377"/>
        <dbReference type="ChEBI" id="CHEBI:57318"/>
        <dbReference type="ChEBI" id="CHEBI:58856"/>
        <dbReference type="EC" id="4.2.1.17"/>
    </reaction>
</comment>
<dbReference type="EMBL" id="FXZM01000003">
    <property type="protein sequence ID" value="SMY11130.1"/>
    <property type="molecule type" value="Genomic_DNA"/>
</dbReference>
<reference evidence="8" key="1">
    <citation type="submission" date="2017-03" db="EMBL/GenBank/DDBJ databases">
        <authorList>
            <person name="Monnet C."/>
        </authorList>
    </citation>
    <scope>NUCLEOTIDE SEQUENCE [LARGE SCALE GENOMIC DNA]</scope>
    <source>
        <strain evidence="8">SJ5-8</strain>
    </source>
</reference>
<name>A0A2H1L2U7_9MICO</name>
<evidence type="ECO:0000313" key="7">
    <source>
        <dbReference type="EMBL" id="SMY11130.1"/>
    </source>
</evidence>
<comment type="catalytic activity">
    <reaction evidence="5">
        <text>a 4-saturated-(3S)-3-hydroxyacyl-CoA = a (3E)-enoyl-CoA + H2O</text>
        <dbReference type="Rhea" id="RHEA:20724"/>
        <dbReference type="ChEBI" id="CHEBI:15377"/>
        <dbReference type="ChEBI" id="CHEBI:58521"/>
        <dbReference type="ChEBI" id="CHEBI:137480"/>
        <dbReference type="EC" id="4.2.1.17"/>
    </reaction>
</comment>
<comment type="similarity">
    <text evidence="1 6">Belongs to the enoyl-CoA hydratase/isomerase family.</text>
</comment>
<dbReference type="FunFam" id="3.90.226.10:FF:000009">
    <property type="entry name" value="Carnitinyl-CoA dehydratase"/>
    <property type="match status" value="1"/>
</dbReference>
<dbReference type="GO" id="GO:0018812">
    <property type="term" value="F:3-hydroxyacyl-CoA dehydratase activity"/>
    <property type="evidence" value="ECO:0007669"/>
    <property type="project" value="RHEA"/>
</dbReference>
<dbReference type="AlphaFoldDB" id="A0A2H1L2U7"/>